<dbReference type="PANTHER" id="PTHR28524">
    <property type="entry name" value="SUCCINATE DEHYDROGENASE ASSEMBLY FACTOR 4, MITOCHONDRIAL"/>
    <property type="match status" value="1"/>
</dbReference>
<dbReference type="PANTHER" id="PTHR28524:SF3">
    <property type="entry name" value="SUCCINATE DEHYDROGENASE ASSEMBLY FACTOR 4, MITOCHONDRIAL"/>
    <property type="match status" value="1"/>
</dbReference>
<protein>
    <submittedName>
        <fullName evidence="3">DUF1674 domain-containing protein</fullName>
    </submittedName>
</protein>
<reference evidence="3 4" key="1">
    <citation type="submission" date="2020-03" db="EMBL/GenBank/DDBJ databases">
        <title>Roseomonas selenitidurans sp. nov. isolated from soil.</title>
        <authorList>
            <person name="Liu H."/>
        </authorList>
    </citation>
    <scope>NUCLEOTIDE SEQUENCE [LARGE SCALE GENOMIC DNA]</scope>
    <source>
        <strain evidence="3 4">JCM 15073</strain>
    </source>
</reference>
<evidence type="ECO:0000256" key="2">
    <source>
        <dbReference type="SAM" id="MobiDB-lite"/>
    </source>
</evidence>
<gene>
    <name evidence="3" type="ORF">HB662_07940</name>
</gene>
<feature type="region of interest" description="Disordered" evidence="2">
    <location>
        <begin position="1"/>
        <end position="69"/>
    </location>
</feature>
<keyword evidence="4" id="KW-1185">Reference proteome</keyword>
<evidence type="ECO:0000256" key="1">
    <source>
        <dbReference type="ARBA" id="ARBA00005701"/>
    </source>
</evidence>
<comment type="caution">
    <text evidence="3">The sequence shown here is derived from an EMBL/GenBank/DDBJ whole genome shotgun (WGS) entry which is preliminary data.</text>
</comment>
<comment type="similarity">
    <text evidence="1">Belongs to the SDHAF4 family.</text>
</comment>
<dbReference type="EMBL" id="JAAVTX010000002">
    <property type="protein sequence ID" value="NKE44704.1"/>
    <property type="molecule type" value="Genomic_DNA"/>
</dbReference>
<sequence length="69" mass="7277">MPVPEVPPAPVEPPPDGIPIPGETPPPPAGDPPTEKPIRLALPPEIGGPKGPEPTRYGDWEQKGRVTDF</sequence>
<dbReference type="Pfam" id="PF07896">
    <property type="entry name" value="DUF1674"/>
    <property type="match status" value="1"/>
</dbReference>
<feature type="compositionally biased region" description="Basic and acidic residues" evidence="2">
    <location>
        <begin position="56"/>
        <end position="69"/>
    </location>
</feature>
<proteinExistence type="inferred from homology"/>
<organism evidence="3 4">
    <name type="scientific">Falsiroseomonas frigidaquae</name>
    <dbReference type="NCBI Taxonomy" id="487318"/>
    <lineage>
        <taxon>Bacteria</taxon>
        <taxon>Pseudomonadati</taxon>
        <taxon>Pseudomonadota</taxon>
        <taxon>Alphaproteobacteria</taxon>
        <taxon>Acetobacterales</taxon>
        <taxon>Roseomonadaceae</taxon>
        <taxon>Falsiroseomonas</taxon>
    </lineage>
</organism>
<feature type="compositionally biased region" description="Pro residues" evidence="2">
    <location>
        <begin position="1"/>
        <end position="31"/>
    </location>
</feature>
<dbReference type="InterPro" id="IPR012875">
    <property type="entry name" value="SDHF4"/>
</dbReference>
<evidence type="ECO:0000313" key="3">
    <source>
        <dbReference type="EMBL" id="NKE44704.1"/>
    </source>
</evidence>
<name>A0ABX1EXC7_9PROT</name>
<evidence type="ECO:0000313" key="4">
    <source>
        <dbReference type="Proteomes" id="UP000765160"/>
    </source>
</evidence>
<accession>A0ABX1EXC7</accession>
<dbReference type="Proteomes" id="UP000765160">
    <property type="component" value="Unassembled WGS sequence"/>
</dbReference>